<feature type="transmembrane region" description="Helical" evidence="1">
    <location>
        <begin position="52"/>
        <end position="76"/>
    </location>
</feature>
<gene>
    <name evidence="2" type="ORF">T07_1146</name>
</gene>
<comment type="caution">
    <text evidence="2">The sequence shown here is derived from an EMBL/GenBank/DDBJ whole genome shotgun (WGS) entry which is preliminary data.</text>
</comment>
<dbReference type="AlphaFoldDB" id="A0A0V0S9W8"/>
<keyword evidence="3" id="KW-1185">Reference proteome</keyword>
<keyword evidence="1" id="KW-0812">Transmembrane</keyword>
<accession>A0A0V0S9W8</accession>
<evidence type="ECO:0000256" key="1">
    <source>
        <dbReference type="SAM" id="Phobius"/>
    </source>
</evidence>
<protein>
    <submittedName>
        <fullName evidence="2">Uncharacterized protein</fullName>
    </submittedName>
</protein>
<proteinExistence type="predicted"/>
<evidence type="ECO:0000313" key="3">
    <source>
        <dbReference type="Proteomes" id="UP000054630"/>
    </source>
</evidence>
<organism evidence="2 3">
    <name type="scientific">Trichinella nelsoni</name>
    <dbReference type="NCBI Taxonomy" id="6336"/>
    <lineage>
        <taxon>Eukaryota</taxon>
        <taxon>Metazoa</taxon>
        <taxon>Ecdysozoa</taxon>
        <taxon>Nematoda</taxon>
        <taxon>Enoplea</taxon>
        <taxon>Dorylaimia</taxon>
        <taxon>Trichinellida</taxon>
        <taxon>Trichinellidae</taxon>
        <taxon>Trichinella</taxon>
    </lineage>
</organism>
<dbReference type="EMBL" id="JYDL01000023">
    <property type="protein sequence ID" value="KRX23520.1"/>
    <property type="molecule type" value="Genomic_DNA"/>
</dbReference>
<evidence type="ECO:0000313" key="2">
    <source>
        <dbReference type="EMBL" id="KRX23520.1"/>
    </source>
</evidence>
<name>A0A0V0S9W8_9BILA</name>
<reference evidence="2 3" key="1">
    <citation type="submission" date="2015-01" db="EMBL/GenBank/DDBJ databases">
        <title>Evolution of Trichinella species and genotypes.</title>
        <authorList>
            <person name="Korhonen P.K."/>
            <person name="Edoardo P."/>
            <person name="Giuseppe L.R."/>
            <person name="Gasser R.B."/>
        </authorList>
    </citation>
    <scope>NUCLEOTIDE SEQUENCE [LARGE SCALE GENOMIC DNA]</scope>
    <source>
        <strain evidence="2">ISS37</strain>
    </source>
</reference>
<dbReference type="Proteomes" id="UP000054630">
    <property type="component" value="Unassembled WGS sequence"/>
</dbReference>
<keyword evidence="1" id="KW-0472">Membrane</keyword>
<sequence>MQRIASIWLGNFVKLNFFSPLPLQCNNVKKKNNNKIANGCKQFSIEAELREIVACMLSIGVVLLLLLLVLLFTVAACSASVHPFQTNSGVDQFNQASAN</sequence>
<keyword evidence="1" id="KW-1133">Transmembrane helix</keyword>